<dbReference type="PANTHER" id="PTHR46332:SF5">
    <property type="entry name" value="ASPARTATE BETA-HYDROXYLASE DOMAIN CONTAINING 2"/>
    <property type="match status" value="1"/>
</dbReference>
<dbReference type="Gene3D" id="2.60.120.330">
    <property type="entry name" value="B-lactam Antibiotic, Isopenicillin N Synthase, Chain"/>
    <property type="match status" value="1"/>
</dbReference>
<comment type="caution">
    <text evidence="5">The sequence shown here is derived from an EMBL/GenBank/DDBJ whole genome shotgun (WGS) entry which is preliminary data.</text>
</comment>
<dbReference type="InterPro" id="IPR051821">
    <property type="entry name" value="Asp/Asn_beta-hydroxylase"/>
</dbReference>
<organism evidence="5 6">
    <name type="scientific">Candidatus Seongchinamella marina</name>
    <dbReference type="NCBI Taxonomy" id="2518990"/>
    <lineage>
        <taxon>Bacteria</taxon>
        <taxon>Pseudomonadati</taxon>
        <taxon>Pseudomonadota</taxon>
        <taxon>Gammaproteobacteria</taxon>
        <taxon>Cellvibrionales</taxon>
        <taxon>Halieaceae</taxon>
        <taxon>Seongchinamella</taxon>
    </lineage>
</organism>
<dbReference type="InterPro" id="IPR011990">
    <property type="entry name" value="TPR-like_helical_dom_sf"/>
</dbReference>
<proteinExistence type="inferred from homology"/>
<reference evidence="5" key="1">
    <citation type="submission" date="2019-02" db="EMBL/GenBank/DDBJ databases">
        <authorList>
            <person name="Li S.-H."/>
        </authorList>
    </citation>
    <scope>NUCLEOTIDE SEQUENCE</scope>
    <source>
        <strain evidence="5">IMCC8485</strain>
    </source>
</reference>
<name>A0ABT3SUE6_9GAMM</name>
<evidence type="ECO:0000313" key="6">
    <source>
        <dbReference type="Proteomes" id="UP001143307"/>
    </source>
</evidence>
<dbReference type="SUPFAM" id="SSF51197">
    <property type="entry name" value="Clavaminate synthase-like"/>
    <property type="match status" value="1"/>
</dbReference>
<evidence type="ECO:0000259" key="4">
    <source>
        <dbReference type="Pfam" id="PF05118"/>
    </source>
</evidence>
<accession>A0ABT3SUE6</accession>
<keyword evidence="2" id="KW-0223">Dioxygenase</keyword>
<comment type="similarity">
    <text evidence="1">Belongs to the aspartyl/asparaginyl beta-hydroxylase family.</text>
</comment>
<dbReference type="EMBL" id="SHNP01000003">
    <property type="protein sequence ID" value="MCX2973615.1"/>
    <property type="molecule type" value="Genomic_DNA"/>
</dbReference>
<dbReference type="PANTHER" id="PTHR46332">
    <property type="entry name" value="ASPARTATE BETA-HYDROXYLASE DOMAIN-CONTAINING PROTEIN 2"/>
    <property type="match status" value="1"/>
</dbReference>
<gene>
    <name evidence="5" type="ORF">EYC87_08510</name>
</gene>
<evidence type="ECO:0000313" key="5">
    <source>
        <dbReference type="EMBL" id="MCX2973615.1"/>
    </source>
</evidence>
<keyword evidence="3" id="KW-0560">Oxidoreductase</keyword>
<dbReference type="SUPFAM" id="SSF48452">
    <property type="entry name" value="TPR-like"/>
    <property type="match status" value="1"/>
</dbReference>
<keyword evidence="6" id="KW-1185">Reference proteome</keyword>
<dbReference type="Proteomes" id="UP001143307">
    <property type="component" value="Unassembled WGS sequence"/>
</dbReference>
<dbReference type="Pfam" id="PF05118">
    <property type="entry name" value="Asp_Arg_Hydrox"/>
    <property type="match status" value="1"/>
</dbReference>
<protein>
    <recommendedName>
        <fullName evidence="4">Aspartyl/asparaginy/proline hydroxylase domain-containing protein</fullName>
    </recommendedName>
</protein>
<dbReference type="InterPro" id="IPR027443">
    <property type="entry name" value="IPNS-like_sf"/>
</dbReference>
<feature type="domain" description="Aspartyl/asparaginy/proline hydroxylase" evidence="4">
    <location>
        <begin position="238"/>
        <end position="363"/>
    </location>
</feature>
<dbReference type="Gene3D" id="1.25.40.10">
    <property type="entry name" value="Tetratricopeptide repeat domain"/>
    <property type="match status" value="1"/>
</dbReference>
<evidence type="ECO:0000256" key="1">
    <source>
        <dbReference type="ARBA" id="ARBA00007730"/>
    </source>
</evidence>
<dbReference type="InterPro" id="IPR007803">
    <property type="entry name" value="Asp/Arg/Pro-Hydrxlase"/>
</dbReference>
<evidence type="ECO:0000256" key="2">
    <source>
        <dbReference type="ARBA" id="ARBA00022964"/>
    </source>
</evidence>
<sequence>MNGKKAQQESLEAQLESAIAHSDDEQCLELMRNLGRLCPDDAEIQHRLGSVEEQLGTAEKALAAHLCSISLAPQNPLTYLYSGFCLQQMGRRDEAIEVWSLGSDLEPALLNPPHRNDPTGERLVAAATALRKHFSQLHRDSSNTTTPSHKITGAIWPQTTDTPFNYQADQQRPSLFYIPELTARPWHDLQGLRWVEHLEALSSDIVKEFSDAQNSLHAFCRPYLGVEMKLGRQFAELQGSLNWTALDLYREGKLQSKVAQYFPVTLAALEQVPLYGMDSLPYEVFFSVLKPGQHIKPHFGLSNHSLTIHLPLIVPPGCSLTVAGQRRQWVPGRILAFDDSYIHEAINPGGEQRVVLIFSIWHPDLSKGECDAIQRSFTARARWLAARQLPL</sequence>
<evidence type="ECO:0000256" key="3">
    <source>
        <dbReference type="ARBA" id="ARBA00023002"/>
    </source>
</evidence>